<dbReference type="PANTHER" id="PTHR31223">
    <property type="entry name" value="LOG FAMILY PROTEIN YJL055W"/>
    <property type="match status" value="1"/>
</dbReference>
<sequence>MANPFTVTVFCGAHAGRLPDYLAGASALGAGLAQAGMRLVFGGGRVGLMGAVADAALAGGAAVIGVIPDFLTRLEVAHQGVSELVVTTSMHARKKLMFDLADAFVVLPGGRGTLDETVEILTWRQLGLHAKPVLLCDVAGTAVPLVALIDAAIAAGFAPAEAREFFEIHAGVVPVLARLAALARAHPG</sequence>
<dbReference type="GO" id="GO:0008714">
    <property type="term" value="F:AMP nucleosidase activity"/>
    <property type="evidence" value="ECO:0007669"/>
    <property type="project" value="UniProtKB-EC"/>
</dbReference>
<evidence type="ECO:0000256" key="2">
    <source>
        <dbReference type="ARBA" id="ARBA00006763"/>
    </source>
</evidence>
<organism evidence="4">
    <name type="scientific">Acidicaldus sp</name>
    <dbReference type="NCBI Taxonomy" id="1872105"/>
    <lineage>
        <taxon>Bacteria</taxon>
        <taxon>Pseudomonadati</taxon>
        <taxon>Pseudomonadota</taxon>
        <taxon>Alphaproteobacteria</taxon>
        <taxon>Acetobacterales</taxon>
        <taxon>Acetobacteraceae</taxon>
        <taxon>Acidicaldus</taxon>
    </lineage>
</organism>
<dbReference type="SUPFAM" id="SSF102405">
    <property type="entry name" value="MCP/YpsA-like"/>
    <property type="match status" value="1"/>
</dbReference>
<dbReference type="GO" id="GO:0009691">
    <property type="term" value="P:cytokinin biosynthetic process"/>
    <property type="evidence" value="ECO:0007669"/>
    <property type="project" value="UniProtKB-UniRule"/>
</dbReference>
<protein>
    <recommendedName>
        <fullName evidence="3">Cytokinin riboside 5'-monophosphate phosphoribohydrolase</fullName>
        <ecNumber evidence="3">3.2.2.n1</ecNumber>
    </recommendedName>
</protein>
<dbReference type="EMBL" id="DTQM01000232">
    <property type="protein sequence ID" value="HGC43959.1"/>
    <property type="molecule type" value="Genomic_DNA"/>
</dbReference>
<comment type="catalytic activity">
    <reaction evidence="1">
        <text>AMP + H2O = D-ribose 5-phosphate + adenine</text>
        <dbReference type="Rhea" id="RHEA:20129"/>
        <dbReference type="ChEBI" id="CHEBI:15377"/>
        <dbReference type="ChEBI" id="CHEBI:16708"/>
        <dbReference type="ChEBI" id="CHEBI:78346"/>
        <dbReference type="ChEBI" id="CHEBI:456215"/>
        <dbReference type="EC" id="3.2.2.4"/>
    </reaction>
</comment>
<reference evidence="4" key="1">
    <citation type="journal article" date="2020" name="mSystems">
        <title>Genome- and Community-Level Interaction Insights into Carbon Utilization and Element Cycling Functions of Hydrothermarchaeota in Hydrothermal Sediment.</title>
        <authorList>
            <person name="Zhou Z."/>
            <person name="Liu Y."/>
            <person name="Xu W."/>
            <person name="Pan J."/>
            <person name="Luo Z.H."/>
            <person name="Li M."/>
        </authorList>
    </citation>
    <scope>NUCLEOTIDE SEQUENCE</scope>
    <source>
        <strain evidence="4">SpSt-997</strain>
    </source>
</reference>
<dbReference type="Pfam" id="PF03641">
    <property type="entry name" value="Lysine_decarbox"/>
    <property type="match status" value="1"/>
</dbReference>
<proteinExistence type="inferred from homology"/>
<dbReference type="InterPro" id="IPR031100">
    <property type="entry name" value="LOG_fam"/>
</dbReference>
<evidence type="ECO:0000256" key="3">
    <source>
        <dbReference type="RuleBase" id="RU363015"/>
    </source>
</evidence>
<keyword evidence="3" id="KW-0378">Hydrolase</keyword>
<comment type="similarity">
    <text evidence="2 3">Belongs to the LOG family.</text>
</comment>
<dbReference type="Gene3D" id="3.40.50.450">
    <property type="match status" value="1"/>
</dbReference>
<gene>
    <name evidence="4" type="ORF">ENY07_12180</name>
</gene>
<comment type="caution">
    <text evidence="4">The sequence shown here is derived from an EMBL/GenBank/DDBJ whole genome shotgun (WGS) entry which is preliminary data.</text>
</comment>
<accession>A0A8J4HBR3</accession>
<evidence type="ECO:0000313" key="4">
    <source>
        <dbReference type="EMBL" id="HGC43959.1"/>
    </source>
</evidence>
<evidence type="ECO:0000256" key="1">
    <source>
        <dbReference type="ARBA" id="ARBA00000274"/>
    </source>
</evidence>
<dbReference type="GO" id="GO:0005829">
    <property type="term" value="C:cytosol"/>
    <property type="evidence" value="ECO:0007669"/>
    <property type="project" value="TreeGrafter"/>
</dbReference>
<keyword evidence="3" id="KW-0203">Cytokinin biosynthesis</keyword>
<name>A0A8J4HBR3_9PROT</name>
<dbReference type="NCBIfam" id="TIGR00730">
    <property type="entry name" value="Rossman fold protein, TIGR00730 family"/>
    <property type="match status" value="1"/>
</dbReference>
<dbReference type="AlphaFoldDB" id="A0A8J4HBR3"/>
<dbReference type="InterPro" id="IPR005269">
    <property type="entry name" value="LOG"/>
</dbReference>
<dbReference type="EC" id="3.2.2.n1" evidence="3"/>
<dbReference type="PANTHER" id="PTHR31223:SF70">
    <property type="entry name" value="LOG FAMILY PROTEIN YJL055W"/>
    <property type="match status" value="1"/>
</dbReference>